<name>A0A9P8G432_AURME</name>
<evidence type="ECO:0000256" key="2">
    <source>
        <dbReference type="ARBA" id="ARBA00022723"/>
    </source>
</evidence>
<dbReference type="CDD" id="cd11065">
    <property type="entry name" value="CYP64-like"/>
    <property type="match status" value="1"/>
</dbReference>
<dbReference type="GO" id="GO:0005506">
    <property type="term" value="F:iron ion binding"/>
    <property type="evidence" value="ECO:0007669"/>
    <property type="project" value="InterPro"/>
</dbReference>
<reference evidence="8" key="1">
    <citation type="journal article" date="2021" name="J Fungi (Basel)">
        <title>Virulence traits and population genomics of the black yeast Aureobasidium melanogenum.</title>
        <authorList>
            <person name="Cernosa A."/>
            <person name="Sun X."/>
            <person name="Gostincar C."/>
            <person name="Fang C."/>
            <person name="Gunde-Cimerman N."/>
            <person name="Song Z."/>
        </authorList>
    </citation>
    <scope>NUCLEOTIDE SEQUENCE</scope>
    <source>
        <strain evidence="8">EXF-9298</strain>
    </source>
</reference>
<dbReference type="SUPFAM" id="SSF48264">
    <property type="entry name" value="Cytochrome P450"/>
    <property type="match status" value="1"/>
</dbReference>
<evidence type="ECO:0000256" key="1">
    <source>
        <dbReference type="ARBA" id="ARBA00010617"/>
    </source>
</evidence>
<keyword evidence="4 6" id="KW-0408">Iron</keyword>
<evidence type="ECO:0000256" key="6">
    <source>
        <dbReference type="PIRSR" id="PIRSR602401-1"/>
    </source>
</evidence>
<evidence type="ECO:0000313" key="9">
    <source>
        <dbReference type="Proteomes" id="UP000729357"/>
    </source>
</evidence>
<keyword evidence="9" id="KW-1185">Reference proteome</keyword>
<evidence type="ECO:0000256" key="4">
    <source>
        <dbReference type="ARBA" id="ARBA00023004"/>
    </source>
</evidence>
<dbReference type="InterPro" id="IPR002401">
    <property type="entry name" value="Cyt_P450_E_grp-I"/>
</dbReference>
<keyword evidence="6 7" id="KW-0349">Heme</keyword>
<dbReference type="InterPro" id="IPR001128">
    <property type="entry name" value="Cyt_P450"/>
</dbReference>
<dbReference type="InterPro" id="IPR017972">
    <property type="entry name" value="Cyt_P450_CS"/>
</dbReference>
<evidence type="ECO:0000313" key="8">
    <source>
        <dbReference type="EMBL" id="KAG9990419.1"/>
    </source>
</evidence>
<dbReference type="GO" id="GO:0020037">
    <property type="term" value="F:heme binding"/>
    <property type="evidence" value="ECO:0007669"/>
    <property type="project" value="InterPro"/>
</dbReference>
<dbReference type="Pfam" id="PF00067">
    <property type="entry name" value="p450"/>
    <property type="match status" value="1"/>
</dbReference>
<gene>
    <name evidence="8" type="ORF">KCU98_g1157</name>
</gene>
<dbReference type="InterPro" id="IPR050364">
    <property type="entry name" value="Cytochrome_P450_fung"/>
</dbReference>
<dbReference type="GO" id="GO:0016705">
    <property type="term" value="F:oxidoreductase activity, acting on paired donors, with incorporation or reduction of molecular oxygen"/>
    <property type="evidence" value="ECO:0007669"/>
    <property type="project" value="InterPro"/>
</dbReference>
<dbReference type="AlphaFoldDB" id="A0A9P8G432"/>
<evidence type="ECO:0000256" key="5">
    <source>
        <dbReference type="ARBA" id="ARBA00023033"/>
    </source>
</evidence>
<keyword evidence="2 6" id="KW-0479">Metal-binding</keyword>
<organism evidence="8 9">
    <name type="scientific">Aureobasidium melanogenum</name>
    <name type="common">Aureobasidium pullulans var. melanogenum</name>
    <dbReference type="NCBI Taxonomy" id="46634"/>
    <lineage>
        <taxon>Eukaryota</taxon>
        <taxon>Fungi</taxon>
        <taxon>Dikarya</taxon>
        <taxon>Ascomycota</taxon>
        <taxon>Pezizomycotina</taxon>
        <taxon>Dothideomycetes</taxon>
        <taxon>Dothideomycetidae</taxon>
        <taxon>Dothideales</taxon>
        <taxon>Saccotheciaceae</taxon>
        <taxon>Aureobasidium</taxon>
    </lineage>
</organism>
<reference evidence="8" key="2">
    <citation type="submission" date="2021-08" db="EMBL/GenBank/DDBJ databases">
        <authorList>
            <person name="Gostincar C."/>
            <person name="Sun X."/>
            <person name="Song Z."/>
            <person name="Gunde-Cimerman N."/>
        </authorList>
    </citation>
    <scope>NUCLEOTIDE SEQUENCE</scope>
    <source>
        <strain evidence="8">EXF-9298</strain>
    </source>
</reference>
<keyword evidence="5 7" id="KW-0503">Monooxygenase</keyword>
<dbReference type="InterPro" id="IPR036396">
    <property type="entry name" value="Cyt_P450_sf"/>
</dbReference>
<dbReference type="PRINTS" id="PR00463">
    <property type="entry name" value="EP450I"/>
</dbReference>
<dbReference type="GO" id="GO:0004497">
    <property type="term" value="F:monooxygenase activity"/>
    <property type="evidence" value="ECO:0007669"/>
    <property type="project" value="UniProtKB-KW"/>
</dbReference>
<protein>
    <submittedName>
        <fullName evidence="8">Cytochrome P450</fullName>
    </submittedName>
</protein>
<accession>A0A9P8G432</accession>
<dbReference type="Proteomes" id="UP000729357">
    <property type="component" value="Unassembled WGS sequence"/>
</dbReference>
<feature type="binding site" description="axial binding residue" evidence="6">
    <location>
        <position position="435"/>
    </location>
    <ligand>
        <name>heme</name>
        <dbReference type="ChEBI" id="CHEBI:30413"/>
    </ligand>
    <ligandPart>
        <name>Fe</name>
        <dbReference type="ChEBI" id="CHEBI:18248"/>
    </ligandPart>
</feature>
<proteinExistence type="inferred from homology"/>
<keyword evidence="3 7" id="KW-0560">Oxidoreductase</keyword>
<feature type="non-terminal residue" evidence="8">
    <location>
        <position position="1"/>
    </location>
</feature>
<comment type="caution">
    <text evidence="8">The sequence shown here is derived from an EMBL/GenBank/DDBJ whole genome shotgun (WGS) entry which is preliminary data.</text>
</comment>
<comment type="similarity">
    <text evidence="1 7">Belongs to the cytochrome P450 family.</text>
</comment>
<dbReference type="Gene3D" id="1.10.630.10">
    <property type="entry name" value="Cytochrome P450"/>
    <property type="match status" value="1"/>
</dbReference>
<dbReference type="PROSITE" id="PS00086">
    <property type="entry name" value="CYTOCHROME_P450"/>
    <property type="match status" value="1"/>
</dbReference>
<evidence type="ECO:0000256" key="7">
    <source>
        <dbReference type="RuleBase" id="RU000461"/>
    </source>
</evidence>
<dbReference type="PANTHER" id="PTHR46300:SF2">
    <property type="entry name" value="CYTOCHROME P450 MONOOXYGENASE ALNH-RELATED"/>
    <property type="match status" value="1"/>
</dbReference>
<dbReference type="EMBL" id="JAHFXS010000032">
    <property type="protein sequence ID" value="KAG9990419.1"/>
    <property type="molecule type" value="Genomic_DNA"/>
</dbReference>
<comment type="cofactor">
    <cofactor evidence="6">
        <name>heme</name>
        <dbReference type="ChEBI" id="CHEBI:30413"/>
    </cofactor>
</comment>
<evidence type="ECO:0000256" key="3">
    <source>
        <dbReference type="ARBA" id="ARBA00023002"/>
    </source>
</evidence>
<sequence length="526" mass="59497">MDAINLLAATATIVSPTSASDQFVGHLGNACTSEELFDETLSSGMCVSVANIEPSSSMTVLGILKGRALSSTRSFQDIHLLDKKGAIYSSRPPNHIGAELITRDDVHLLLMPYGAVWRNQRKVFQTILSINAVSSVQSLQEAEAAFTVQQLSQTPHRYNDHIRRYSTAVILASVFGRRGEKYEDQHVQRLYHAQDQFTAILETGATPPVDIFPVFKRLPSFFAPWRKWALSIRSLQRSIYFELLEDVQNRMRSGILRGCFMEQLLDDEKRLQHGLDDEHLAYIGGVLMEGGSDTTASTLLSFLVAMVKYPDILHRAQEEVDKVCGPDRSPTFQDLDDLPYIKHCMSEILRWRPVAPGGIPHVLVQDDVHEGYHFTRGTIFLANAWAAHHDPRYYDRPEEFMPERFFDNDHGFKDKNLIYSGMRKTYAFGAGRRICPGQHLAENSLLINIAKLVWAFNITPGLHPQEGRVLNKEEIDDSMETQWTDGFLTAPKPFPVMLKVRSAQHQQTIDNECDAAQINTFSKYKD</sequence>
<dbReference type="PANTHER" id="PTHR46300">
    <property type="entry name" value="P450, PUTATIVE (EUROFUNG)-RELATED-RELATED"/>
    <property type="match status" value="1"/>
</dbReference>
<dbReference type="PRINTS" id="PR00385">
    <property type="entry name" value="P450"/>
</dbReference>